<evidence type="ECO:0000313" key="3">
    <source>
        <dbReference type="Proteomes" id="UP001215151"/>
    </source>
</evidence>
<evidence type="ECO:0000256" key="1">
    <source>
        <dbReference type="SAM" id="Phobius"/>
    </source>
</evidence>
<name>A0AAD7TWE9_9APHY</name>
<evidence type="ECO:0000313" key="2">
    <source>
        <dbReference type="EMBL" id="KAJ8482267.1"/>
    </source>
</evidence>
<feature type="transmembrane region" description="Helical" evidence="1">
    <location>
        <begin position="7"/>
        <end position="27"/>
    </location>
</feature>
<keyword evidence="1" id="KW-0472">Membrane</keyword>
<protein>
    <recommendedName>
        <fullName evidence="4">Tetraspanin</fullName>
    </recommendedName>
</protein>
<keyword evidence="1" id="KW-0812">Transmembrane</keyword>
<keyword evidence="1" id="KW-1133">Transmembrane helix</keyword>
<feature type="transmembrane region" description="Helical" evidence="1">
    <location>
        <begin position="81"/>
        <end position="102"/>
    </location>
</feature>
<sequence length="252" mass="28220">MPSKRLMGAFAFVDICLLAAGVILIVFSELWRMPNLMLNFTFSNEMLTGGLVLGIFFLLTVVLSIGAVVQKNHVTTGFVLLNWMLIADAIVDIVVGTMVWFFTLGERAHYFGVYKSLTRDQRIEIQDMYSCCGYFTQNDTVEIGGTFCANTTFVNSLVDPNNTDTFRCVAPLTKFTDFTLNNTFTTHLCRVVSPSLLALLRTDTADEAEMAIYGFMAIVVALFLASMCVIKRRQEEERFKKIDAKRGGRGFV</sequence>
<keyword evidence="3" id="KW-1185">Reference proteome</keyword>
<feature type="transmembrane region" description="Helical" evidence="1">
    <location>
        <begin position="47"/>
        <end position="69"/>
    </location>
</feature>
<accession>A0AAD7TWE9</accession>
<evidence type="ECO:0008006" key="4">
    <source>
        <dbReference type="Google" id="ProtNLM"/>
    </source>
</evidence>
<reference evidence="2" key="1">
    <citation type="submission" date="2022-11" db="EMBL/GenBank/DDBJ databases">
        <title>Genome Sequence of Cubamyces cubensis.</title>
        <authorList>
            <person name="Buettner E."/>
        </authorList>
    </citation>
    <scope>NUCLEOTIDE SEQUENCE</scope>
    <source>
        <strain evidence="2">MPL-01</strain>
    </source>
</reference>
<dbReference type="Proteomes" id="UP001215151">
    <property type="component" value="Unassembled WGS sequence"/>
</dbReference>
<proteinExistence type="predicted"/>
<feature type="transmembrane region" description="Helical" evidence="1">
    <location>
        <begin position="210"/>
        <end position="230"/>
    </location>
</feature>
<dbReference type="AlphaFoldDB" id="A0AAD7TWE9"/>
<organism evidence="2 3">
    <name type="scientific">Trametes cubensis</name>
    <dbReference type="NCBI Taxonomy" id="1111947"/>
    <lineage>
        <taxon>Eukaryota</taxon>
        <taxon>Fungi</taxon>
        <taxon>Dikarya</taxon>
        <taxon>Basidiomycota</taxon>
        <taxon>Agaricomycotina</taxon>
        <taxon>Agaricomycetes</taxon>
        <taxon>Polyporales</taxon>
        <taxon>Polyporaceae</taxon>
        <taxon>Trametes</taxon>
    </lineage>
</organism>
<comment type="caution">
    <text evidence="2">The sequence shown here is derived from an EMBL/GenBank/DDBJ whole genome shotgun (WGS) entry which is preliminary data.</text>
</comment>
<dbReference type="EMBL" id="JAPEVG010000118">
    <property type="protein sequence ID" value="KAJ8482267.1"/>
    <property type="molecule type" value="Genomic_DNA"/>
</dbReference>
<gene>
    <name evidence="2" type="ORF">ONZ51_g5475</name>
</gene>